<name>A0ABN3UNI7_9MICO</name>
<feature type="region of interest" description="Disordered" evidence="1">
    <location>
        <begin position="23"/>
        <end position="73"/>
    </location>
</feature>
<keyword evidence="2" id="KW-0732">Signal</keyword>
<dbReference type="Proteomes" id="UP001501326">
    <property type="component" value="Unassembled WGS sequence"/>
</dbReference>
<keyword evidence="4" id="KW-1185">Reference proteome</keyword>
<feature type="compositionally biased region" description="Low complexity" evidence="1">
    <location>
        <begin position="35"/>
        <end position="66"/>
    </location>
</feature>
<feature type="compositionally biased region" description="Gly residues" evidence="1">
    <location>
        <begin position="23"/>
        <end position="34"/>
    </location>
</feature>
<protein>
    <recommendedName>
        <fullName evidence="5">DUF5666 domain-containing protein</fullName>
    </recommendedName>
</protein>
<sequence>MRPLRPVLALSAVALVAACGTGTDGGGTSTGGATAGATTGATTGATPGASATPPATTGTGDPADPTLPSDGRGKLVTVTGTVTDGVENGCLMLTTDPASPDGPWQLIGNTAGIKAGQKVTVRGARVDTVATTCQQGLPFDVQAVVKS</sequence>
<feature type="signal peptide" evidence="2">
    <location>
        <begin position="1"/>
        <end position="18"/>
    </location>
</feature>
<accession>A0ABN3UNI7</accession>
<evidence type="ECO:0000256" key="2">
    <source>
        <dbReference type="SAM" id="SignalP"/>
    </source>
</evidence>
<reference evidence="3 4" key="1">
    <citation type="journal article" date="2019" name="Int. J. Syst. Evol. Microbiol.">
        <title>The Global Catalogue of Microorganisms (GCM) 10K type strain sequencing project: providing services to taxonomists for standard genome sequencing and annotation.</title>
        <authorList>
            <consortium name="The Broad Institute Genomics Platform"/>
            <consortium name="The Broad Institute Genome Sequencing Center for Infectious Disease"/>
            <person name="Wu L."/>
            <person name="Ma J."/>
        </authorList>
    </citation>
    <scope>NUCLEOTIDE SEQUENCE [LARGE SCALE GENOMIC DNA]</scope>
    <source>
        <strain evidence="3 4">JCM 16378</strain>
    </source>
</reference>
<evidence type="ECO:0000313" key="3">
    <source>
        <dbReference type="EMBL" id="GAA2736161.1"/>
    </source>
</evidence>
<evidence type="ECO:0000256" key="1">
    <source>
        <dbReference type="SAM" id="MobiDB-lite"/>
    </source>
</evidence>
<proteinExistence type="predicted"/>
<evidence type="ECO:0008006" key="5">
    <source>
        <dbReference type="Google" id="ProtNLM"/>
    </source>
</evidence>
<comment type="caution">
    <text evidence="3">The sequence shown here is derived from an EMBL/GenBank/DDBJ whole genome shotgun (WGS) entry which is preliminary data.</text>
</comment>
<gene>
    <name evidence="3" type="ORF">GCM10009867_20190</name>
</gene>
<evidence type="ECO:0000313" key="4">
    <source>
        <dbReference type="Proteomes" id="UP001501326"/>
    </source>
</evidence>
<dbReference type="EMBL" id="BAAARN010000001">
    <property type="protein sequence ID" value="GAA2736161.1"/>
    <property type="molecule type" value="Genomic_DNA"/>
</dbReference>
<organism evidence="3 4">
    <name type="scientific">Pedococcus aerophilus</name>
    <dbReference type="NCBI Taxonomy" id="436356"/>
    <lineage>
        <taxon>Bacteria</taxon>
        <taxon>Bacillati</taxon>
        <taxon>Actinomycetota</taxon>
        <taxon>Actinomycetes</taxon>
        <taxon>Micrococcales</taxon>
        <taxon>Intrasporangiaceae</taxon>
        <taxon>Pedococcus</taxon>
    </lineage>
</organism>
<dbReference type="RefSeq" id="WP_344192741.1">
    <property type="nucleotide sequence ID" value="NZ_BAAARN010000001.1"/>
</dbReference>
<dbReference type="PROSITE" id="PS51257">
    <property type="entry name" value="PROKAR_LIPOPROTEIN"/>
    <property type="match status" value="1"/>
</dbReference>
<feature type="chain" id="PRO_5045277322" description="DUF5666 domain-containing protein" evidence="2">
    <location>
        <begin position="19"/>
        <end position="147"/>
    </location>
</feature>